<dbReference type="GO" id="GO:0005262">
    <property type="term" value="F:calcium channel activity"/>
    <property type="evidence" value="ECO:0007669"/>
    <property type="project" value="TreeGrafter"/>
</dbReference>
<dbReference type="AlphaFoldDB" id="A0A914C6L6"/>
<name>A0A914C6L6_9BILA</name>
<keyword evidence="2" id="KW-0472">Membrane</keyword>
<dbReference type="PANTHER" id="PTHR10582">
    <property type="entry name" value="TRANSIENT RECEPTOR POTENTIAL ION CHANNEL PROTEIN"/>
    <property type="match status" value="1"/>
</dbReference>
<evidence type="ECO:0000256" key="1">
    <source>
        <dbReference type="ARBA" id="ARBA00022737"/>
    </source>
</evidence>
<keyword evidence="3" id="KW-1185">Reference proteome</keyword>
<dbReference type="GO" id="GO:0098703">
    <property type="term" value="P:calcium ion import across plasma membrane"/>
    <property type="evidence" value="ECO:0007669"/>
    <property type="project" value="TreeGrafter"/>
</dbReference>
<evidence type="ECO:0000313" key="4">
    <source>
        <dbReference type="WBParaSite" id="ACRNAN_Path_437.g1648.t1"/>
    </source>
</evidence>
<keyword evidence="1" id="KW-0677">Repeat</keyword>
<accession>A0A914C6L6</accession>
<sequence length="146" mass="17450">MGKIMFLVYMVLVFCMQFNLLIAMLTRTYEIIYGTQKEYKRQWAQVILLLELSLSPRERLTALLKYSRPVGTNKKKRAFIATRKNDSLTDTERLIREQQFVQQREEKRTFLKRRLKDITYSMSKYAHAKKNSNETIQIGSEKEKDE</sequence>
<proteinExistence type="predicted"/>
<keyword evidence="2" id="KW-1133">Transmembrane helix</keyword>
<evidence type="ECO:0000313" key="3">
    <source>
        <dbReference type="Proteomes" id="UP000887540"/>
    </source>
</evidence>
<dbReference type="WBParaSite" id="ACRNAN_Path_437.g1648.t1">
    <property type="protein sequence ID" value="ACRNAN_Path_437.g1648.t1"/>
    <property type="gene ID" value="ACRNAN_Path_437.g1648"/>
</dbReference>
<evidence type="ECO:0000256" key="2">
    <source>
        <dbReference type="SAM" id="Phobius"/>
    </source>
</evidence>
<keyword evidence="2" id="KW-0812">Transmembrane</keyword>
<protein>
    <submittedName>
        <fullName evidence="4">Uncharacterized protein</fullName>
    </submittedName>
</protein>
<feature type="transmembrane region" description="Helical" evidence="2">
    <location>
        <begin position="6"/>
        <end position="25"/>
    </location>
</feature>
<dbReference type="PANTHER" id="PTHR10582:SF30">
    <property type="entry name" value="ION TRANSPORT DOMAIN-CONTAINING PROTEIN"/>
    <property type="match status" value="1"/>
</dbReference>
<dbReference type="InterPro" id="IPR024862">
    <property type="entry name" value="TRPV"/>
</dbReference>
<organism evidence="3 4">
    <name type="scientific">Acrobeloides nanus</name>
    <dbReference type="NCBI Taxonomy" id="290746"/>
    <lineage>
        <taxon>Eukaryota</taxon>
        <taxon>Metazoa</taxon>
        <taxon>Ecdysozoa</taxon>
        <taxon>Nematoda</taxon>
        <taxon>Chromadorea</taxon>
        <taxon>Rhabditida</taxon>
        <taxon>Tylenchina</taxon>
        <taxon>Cephalobomorpha</taxon>
        <taxon>Cephaloboidea</taxon>
        <taxon>Cephalobidae</taxon>
        <taxon>Acrobeloides</taxon>
    </lineage>
</organism>
<dbReference type="Proteomes" id="UP000887540">
    <property type="component" value="Unplaced"/>
</dbReference>
<reference evidence="4" key="1">
    <citation type="submission" date="2022-11" db="UniProtKB">
        <authorList>
            <consortium name="WormBaseParasite"/>
        </authorList>
    </citation>
    <scope>IDENTIFICATION</scope>
</reference>
<dbReference type="GO" id="GO:0005886">
    <property type="term" value="C:plasma membrane"/>
    <property type="evidence" value="ECO:0007669"/>
    <property type="project" value="TreeGrafter"/>
</dbReference>